<gene>
    <name evidence="2" type="ORF">RF11_14224</name>
</gene>
<accession>A0A0C2JAZ4</accession>
<dbReference type="NCBIfam" id="TIGR01571">
    <property type="entry name" value="A_thal_Cys_rich"/>
    <property type="match status" value="1"/>
</dbReference>
<dbReference type="Pfam" id="PF04749">
    <property type="entry name" value="PLAC8"/>
    <property type="match status" value="1"/>
</dbReference>
<comment type="similarity">
    <text evidence="1">Belongs to the cornifelin family.</text>
</comment>
<dbReference type="Proteomes" id="UP000031668">
    <property type="component" value="Unassembled WGS sequence"/>
</dbReference>
<dbReference type="PANTHER" id="PTHR15907">
    <property type="entry name" value="DUF614 FAMILY PROTEIN-RELATED"/>
    <property type="match status" value="1"/>
</dbReference>
<evidence type="ECO:0000256" key="1">
    <source>
        <dbReference type="ARBA" id="ARBA00009024"/>
    </source>
</evidence>
<dbReference type="OrthoDB" id="5946211at2759"/>
<dbReference type="EMBL" id="JWZT01003552">
    <property type="protein sequence ID" value="KII66333.1"/>
    <property type="molecule type" value="Genomic_DNA"/>
</dbReference>
<evidence type="ECO:0000313" key="2">
    <source>
        <dbReference type="EMBL" id="KII66333.1"/>
    </source>
</evidence>
<proteinExistence type="inferred from homology"/>
<dbReference type="InterPro" id="IPR006461">
    <property type="entry name" value="PLAC_motif_containing"/>
</dbReference>
<reference evidence="2 3" key="1">
    <citation type="journal article" date="2014" name="Genome Biol. Evol.">
        <title>The genome of the myxosporean Thelohanellus kitauei shows adaptations to nutrient acquisition within its fish host.</title>
        <authorList>
            <person name="Yang Y."/>
            <person name="Xiong J."/>
            <person name="Zhou Z."/>
            <person name="Huo F."/>
            <person name="Miao W."/>
            <person name="Ran C."/>
            <person name="Liu Y."/>
            <person name="Zhang J."/>
            <person name="Feng J."/>
            <person name="Wang M."/>
            <person name="Wang M."/>
            <person name="Wang L."/>
            <person name="Yao B."/>
        </authorList>
    </citation>
    <scope>NUCLEOTIDE SEQUENCE [LARGE SCALE GENOMIC DNA]</scope>
    <source>
        <strain evidence="2">Wuqing</strain>
    </source>
</reference>
<keyword evidence="3" id="KW-1185">Reference proteome</keyword>
<comment type="caution">
    <text evidence="2">The sequence shown here is derived from an EMBL/GenBank/DDBJ whole genome shotgun (WGS) entry which is preliminary data.</text>
</comment>
<evidence type="ECO:0000313" key="3">
    <source>
        <dbReference type="Proteomes" id="UP000031668"/>
    </source>
</evidence>
<name>A0A0C2JAZ4_THEKT</name>
<protein>
    <submittedName>
        <fullName evidence="2">Protein PLANT CADMIUM RESISTANCE 1</fullName>
    </submittedName>
</protein>
<organism evidence="2 3">
    <name type="scientific">Thelohanellus kitauei</name>
    <name type="common">Myxosporean</name>
    <dbReference type="NCBI Taxonomy" id="669202"/>
    <lineage>
        <taxon>Eukaryota</taxon>
        <taxon>Metazoa</taxon>
        <taxon>Cnidaria</taxon>
        <taxon>Myxozoa</taxon>
        <taxon>Myxosporea</taxon>
        <taxon>Bivalvulida</taxon>
        <taxon>Platysporina</taxon>
        <taxon>Myxobolidae</taxon>
        <taxon>Thelohanellus</taxon>
    </lineage>
</organism>
<dbReference type="AlphaFoldDB" id="A0A0C2JAZ4"/>
<sequence>MGGKFKQGICGCFQHLDSCLCSWCCPCIEIGYIADKVGEDFFLCCCFELIVPWGPIIFLRSKVRQQRNIDGSLFEDFLMGWCCTCCAIAQSASELDITIMR</sequence>
<dbReference type="OMA" id="MAYTRTK"/>